<dbReference type="KEGG" id="ngr:NAEGRDRAFT_62824"/>
<dbReference type="PANTHER" id="PTHR44207">
    <property type="entry name" value="SURFACE ANTIGEN BSPA-LIKE-RELATED"/>
    <property type="match status" value="1"/>
</dbReference>
<gene>
    <name evidence="3" type="ORF">NAEGRDRAFT_62824</name>
</gene>
<dbReference type="GeneID" id="8862596"/>
<protein>
    <submittedName>
        <fullName evidence="3">Predicted protein</fullName>
    </submittedName>
</protein>
<dbReference type="Proteomes" id="UP000006671">
    <property type="component" value="Unassembled WGS sequence"/>
</dbReference>
<dbReference type="SMART" id="SM00248">
    <property type="entry name" value="ANK"/>
    <property type="match status" value="2"/>
</dbReference>
<evidence type="ECO:0000256" key="2">
    <source>
        <dbReference type="SAM" id="MobiDB-lite"/>
    </source>
</evidence>
<feature type="compositionally biased region" description="Polar residues" evidence="2">
    <location>
        <begin position="1"/>
        <end position="13"/>
    </location>
</feature>
<evidence type="ECO:0000313" key="3">
    <source>
        <dbReference type="EMBL" id="EFC49439.1"/>
    </source>
</evidence>
<feature type="region of interest" description="Disordered" evidence="2">
    <location>
        <begin position="1"/>
        <end position="25"/>
    </location>
</feature>
<organism evidence="4">
    <name type="scientific">Naegleria gruberi</name>
    <name type="common">Amoeba</name>
    <dbReference type="NCBI Taxonomy" id="5762"/>
    <lineage>
        <taxon>Eukaryota</taxon>
        <taxon>Discoba</taxon>
        <taxon>Heterolobosea</taxon>
        <taxon>Tetramitia</taxon>
        <taxon>Eutetramitia</taxon>
        <taxon>Vahlkampfiidae</taxon>
        <taxon>Naegleria</taxon>
    </lineage>
</organism>
<dbReference type="AlphaFoldDB" id="D2V1B2"/>
<dbReference type="PROSITE" id="PS50088">
    <property type="entry name" value="ANK_REPEAT"/>
    <property type="match status" value="1"/>
</dbReference>
<dbReference type="Pfam" id="PF12796">
    <property type="entry name" value="Ank_2"/>
    <property type="match status" value="1"/>
</dbReference>
<dbReference type="RefSeq" id="XP_002682183.1">
    <property type="nucleotide sequence ID" value="XM_002682137.1"/>
</dbReference>
<feature type="repeat" description="ANK" evidence="1">
    <location>
        <begin position="123"/>
        <end position="155"/>
    </location>
</feature>
<dbReference type="VEuPathDB" id="AmoebaDB:NAEGRDRAFT_62824"/>
<evidence type="ECO:0000313" key="4">
    <source>
        <dbReference type="Proteomes" id="UP000006671"/>
    </source>
</evidence>
<proteinExistence type="predicted"/>
<reference evidence="3 4" key="1">
    <citation type="journal article" date="2010" name="Cell">
        <title>The genome of Naegleria gruberi illuminates early eukaryotic versatility.</title>
        <authorList>
            <person name="Fritz-Laylin L.K."/>
            <person name="Prochnik S.E."/>
            <person name="Ginger M.L."/>
            <person name="Dacks J.B."/>
            <person name="Carpenter M.L."/>
            <person name="Field M.C."/>
            <person name="Kuo A."/>
            <person name="Paredez A."/>
            <person name="Chapman J."/>
            <person name="Pham J."/>
            <person name="Shu S."/>
            <person name="Neupane R."/>
            <person name="Cipriano M."/>
            <person name="Mancuso J."/>
            <person name="Tu H."/>
            <person name="Salamov A."/>
            <person name="Lindquist E."/>
            <person name="Shapiro H."/>
            <person name="Lucas S."/>
            <person name="Grigoriev I.V."/>
            <person name="Cande W.Z."/>
            <person name="Fulton C."/>
            <person name="Rokhsar D.S."/>
            <person name="Dawson S.C."/>
        </authorList>
    </citation>
    <scope>NUCLEOTIDE SEQUENCE [LARGE SCALE GENOMIC DNA]</scope>
    <source>
        <strain evidence="3 4">NEG-M</strain>
    </source>
</reference>
<name>D2V1B2_NAEGR</name>
<dbReference type="InParanoid" id="D2V1B2"/>
<dbReference type="EMBL" id="GG738848">
    <property type="protein sequence ID" value="EFC49439.1"/>
    <property type="molecule type" value="Genomic_DNA"/>
</dbReference>
<dbReference type="InterPro" id="IPR002110">
    <property type="entry name" value="Ankyrin_rpt"/>
</dbReference>
<dbReference type="InterPro" id="IPR036770">
    <property type="entry name" value="Ankyrin_rpt-contain_sf"/>
</dbReference>
<dbReference type="SUPFAM" id="SSF48403">
    <property type="entry name" value="Ankyrin repeat"/>
    <property type="match status" value="1"/>
</dbReference>
<dbReference type="OMA" id="YSACAKG"/>
<keyword evidence="1" id="KW-0040">ANK repeat</keyword>
<keyword evidence="4" id="KW-1185">Reference proteome</keyword>
<sequence>MATTNGRVSSTTSGGAGLRVRNQPNQQTLENDQEAINIHQMNALRDAGIVQTNANGQTQPMEDVNLEYLIFKTVYWIEKGDVLKIESIFNFLSKQQQHQHEGPSSKSKILPLSELVNTYDKCFNRTPLYSACAKGMLPLVKVLVQQGSRLDEVNGPSKQTSVWIAANFGFFSVVKYLLKKGCDKNKSCSLEKSPELIAKDRGFYELAEYIKNFDYPLYQLVKGRKVLFKKNLSQMSEKKQLCDINIKCHNVGLDDY</sequence>
<dbReference type="PROSITE" id="PS50297">
    <property type="entry name" value="ANK_REP_REGION"/>
    <property type="match status" value="1"/>
</dbReference>
<dbReference type="Gene3D" id="1.25.40.20">
    <property type="entry name" value="Ankyrin repeat-containing domain"/>
    <property type="match status" value="1"/>
</dbReference>
<dbReference type="OrthoDB" id="414816at2759"/>
<evidence type="ECO:0000256" key="1">
    <source>
        <dbReference type="PROSITE-ProRule" id="PRU00023"/>
    </source>
</evidence>
<accession>D2V1B2</accession>